<comment type="similarity">
    <text evidence="1">Belongs to the AlaDH/PNT family.</text>
</comment>
<evidence type="ECO:0000256" key="1">
    <source>
        <dbReference type="ARBA" id="ARBA00005689"/>
    </source>
</evidence>
<dbReference type="Proteomes" id="UP000672039">
    <property type="component" value="Chromosome"/>
</dbReference>
<dbReference type="RefSeq" id="WP_210222480.1">
    <property type="nucleotide sequence ID" value="NZ_CP072801.1"/>
</dbReference>
<sequence>MRIGIPKEIKNNEYRVALTPDAVAELVRQGHTLAVQCGAGEGAGFSDSDYTQAGAQGLPDAQSVYQFAELVIKVKEPQPEEYALIRADHTLFCFLHLAANPALEDFLNTQGTRYIPFEQVRDALGGLPLLAPMSEIAGRLAIQAGAHWLERAQGGAGILLGGIPGVEPGKVLIIGAGNVGSQAALMAVGMGARVVVLDRNRAALQRIQSLLGFRVETALASAEVIRRHLPDADLVVGAVLIPGKAAPKVISRADLDLLRPGRVLVDVAIDEGGCFETSRPTTHADPVFAVEGRLHYCVANMPGVVPQTASRALSAMVVHYLPEVLDRG</sequence>
<dbReference type="CDD" id="cd05305">
    <property type="entry name" value="L-AlaDH"/>
    <property type="match status" value="1"/>
</dbReference>
<protein>
    <recommendedName>
        <fullName evidence="2">alanine dehydrogenase</fullName>
        <ecNumber evidence="2">1.4.1.1</ecNumber>
    </recommendedName>
</protein>
<gene>
    <name evidence="7" type="primary">ald</name>
    <name evidence="7" type="ORF">J9253_19400</name>
</gene>
<dbReference type="EC" id="1.4.1.1" evidence="2"/>
<dbReference type="GO" id="GO:0000286">
    <property type="term" value="F:alanine dehydrogenase activity"/>
    <property type="evidence" value="ECO:0007669"/>
    <property type="project" value="UniProtKB-EC"/>
</dbReference>
<dbReference type="InterPro" id="IPR008141">
    <property type="entry name" value="Ala_DH"/>
</dbReference>
<keyword evidence="8" id="KW-1185">Reference proteome</keyword>
<evidence type="ECO:0000259" key="6">
    <source>
        <dbReference type="SMART" id="SM01003"/>
    </source>
</evidence>
<dbReference type="InterPro" id="IPR008143">
    <property type="entry name" value="Ala_DH/PNT_CS2"/>
</dbReference>
<feature type="domain" description="Alanine dehydrogenase/pyridine nucleotide transhydrogenase NAD(H)-binding" evidence="5">
    <location>
        <begin position="149"/>
        <end position="297"/>
    </location>
</feature>
<dbReference type="SMART" id="SM01003">
    <property type="entry name" value="AlaDh_PNT_N"/>
    <property type="match status" value="1"/>
</dbReference>
<dbReference type="Pfam" id="PF01262">
    <property type="entry name" value="AlaDh_PNT_C"/>
    <property type="match status" value="1"/>
</dbReference>
<dbReference type="SUPFAM" id="SSF51735">
    <property type="entry name" value="NAD(P)-binding Rossmann-fold domains"/>
    <property type="match status" value="1"/>
</dbReference>
<dbReference type="EMBL" id="CP072801">
    <property type="protein sequence ID" value="QTR46115.1"/>
    <property type="molecule type" value="Genomic_DNA"/>
</dbReference>
<dbReference type="InterPro" id="IPR007698">
    <property type="entry name" value="AlaDH/PNT_NAD(H)-bd"/>
</dbReference>
<feature type="domain" description="Alanine dehydrogenase/pyridine nucleotide transhydrogenase N-terminal" evidence="6">
    <location>
        <begin position="4"/>
        <end position="137"/>
    </location>
</feature>
<accession>A0ABX7WRE1</accession>
<dbReference type="PROSITE" id="PS00837">
    <property type="entry name" value="ALADH_PNT_2"/>
    <property type="match status" value="1"/>
</dbReference>
<dbReference type="PANTHER" id="PTHR42795:SF1">
    <property type="entry name" value="ALANINE DEHYDROGENASE"/>
    <property type="match status" value="1"/>
</dbReference>
<dbReference type="Pfam" id="PF05222">
    <property type="entry name" value="AlaDh_PNT_N"/>
    <property type="match status" value="1"/>
</dbReference>
<evidence type="ECO:0000313" key="8">
    <source>
        <dbReference type="Proteomes" id="UP000672039"/>
    </source>
</evidence>
<dbReference type="SMART" id="SM01002">
    <property type="entry name" value="AlaDh_PNT_C"/>
    <property type="match status" value="1"/>
</dbReference>
<evidence type="ECO:0000256" key="3">
    <source>
        <dbReference type="ARBA" id="ARBA00023002"/>
    </source>
</evidence>
<dbReference type="NCBIfam" id="TIGR00518">
    <property type="entry name" value="alaDH"/>
    <property type="match status" value="1"/>
</dbReference>
<evidence type="ECO:0000259" key="5">
    <source>
        <dbReference type="SMART" id="SM01002"/>
    </source>
</evidence>
<evidence type="ECO:0000256" key="2">
    <source>
        <dbReference type="ARBA" id="ARBA00012897"/>
    </source>
</evidence>
<name>A0ABX7WRE1_9GAMM</name>
<evidence type="ECO:0000256" key="4">
    <source>
        <dbReference type="ARBA" id="ARBA00023027"/>
    </source>
</evidence>
<evidence type="ECO:0000313" key="7">
    <source>
        <dbReference type="EMBL" id="QTR46115.1"/>
    </source>
</evidence>
<dbReference type="InterPro" id="IPR007886">
    <property type="entry name" value="AlaDH/PNT_N"/>
</dbReference>
<dbReference type="PANTHER" id="PTHR42795">
    <property type="entry name" value="ALANINE DEHYDROGENASE"/>
    <property type="match status" value="1"/>
</dbReference>
<organism evidence="7 8">
    <name type="scientific">Thiothrix litoralis</name>
    <dbReference type="NCBI Taxonomy" id="2891210"/>
    <lineage>
        <taxon>Bacteria</taxon>
        <taxon>Pseudomonadati</taxon>
        <taxon>Pseudomonadota</taxon>
        <taxon>Gammaproteobacteria</taxon>
        <taxon>Thiotrichales</taxon>
        <taxon>Thiotrichaceae</taxon>
        <taxon>Thiothrix</taxon>
    </lineage>
</organism>
<reference evidence="7 8" key="1">
    <citation type="submission" date="2021-04" db="EMBL/GenBank/DDBJ databases">
        <title>Genomics, taxonomy and metabolism of representatives of sulfur bacteria of the genus Thiothrix: Thiothrix fructosivorans QT, Thiothrix unzii A1T and three new species, Thiothrix subterranea sp. nov., Thiothrix litoralis sp. nov. and 'Candidatus Thiothrix anitrata' sp. nov.</title>
        <authorList>
            <person name="Ravin N.V."/>
            <person name="Smolyakov D."/>
            <person name="Rudenko T.S."/>
            <person name="Mardanov A.V."/>
            <person name="Beletsky A.V."/>
            <person name="Markov N.D."/>
            <person name="Fomenkov A.I."/>
            <person name="Roberts R.J."/>
            <person name="Karnachuk O.V."/>
            <person name="Novikov A."/>
            <person name="Grabovich M.Y."/>
        </authorList>
    </citation>
    <scope>NUCLEOTIDE SEQUENCE [LARGE SCALE GENOMIC DNA]</scope>
    <source>
        <strain evidence="7 8">AS</strain>
    </source>
</reference>
<dbReference type="InterPro" id="IPR036291">
    <property type="entry name" value="NAD(P)-bd_dom_sf"/>
</dbReference>
<keyword evidence="3 7" id="KW-0560">Oxidoreductase</keyword>
<keyword evidence="4" id="KW-0520">NAD</keyword>
<dbReference type="SUPFAM" id="SSF52283">
    <property type="entry name" value="Formate/glycerate dehydrogenase catalytic domain-like"/>
    <property type="match status" value="1"/>
</dbReference>
<dbReference type="Gene3D" id="3.40.50.720">
    <property type="entry name" value="NAD(P)-binding Rossmann-like Domain"/>
    <property type="match status" value="2"/>
</dbReference>
<proteinExistence type="inferred from homology"/>